<dbReference type="Proteomes" id="UP000515146">
    <property type="component" value="Unplaced"/>
</dbReference>
<keyword evidence="2" id="KW-1185">Reference proteome</keyword>
<protein>
    <submittedName>
        <fullName evidence="3">Vacuolar protein-sorting-associated protein 36-like</fullName>
    </submittedName>
</protein>
<proteinExistence type="predicted"/>
<accession>A0A6P6YK41</accession>
<evidence type="ECO:0000256" key="1">
    <source>
        <dbReference type="SAM" id="MobiDB-lite"/>
    </source>
</evidence>
<dbReference type="AlphaFoldDB" id="A0A6P6YK41"/>
<dbReference type="InParanoid" id="A0A6P6YK41"/>
<reference evidence="3" key="1">
    <citation type="submission" date="2025-08" db="UniProtKB">
        <authorList>
            <consortium name="RefSeq"/>
        </authorList>
    </citation>
    <scope>IDENTIFICATION</scope>
    <source>
        <strain evidence="3">Airmid</strain>
    </source>
</reference>
<name>A0A6P6YK41_DERPT</name>
<evidence type="ECO:0000313" key="3">
    <source>
        <dbReference type="RefSeq" id="XP_027205625.1"/>
    </source>
</evidence>
<dbReference type="KEGG" id="dpte:113799223"/>
<feature type="compositionally biased region" description="Low complexity" evidence="1">
    <location>
        <begin position="150"/>
        <end position="162"/>
    </location>
</feature>
<dbReference type="RefSeq" id="XP_027205625.1">
    <property type="nucleotide sequence ID" value="XM_027349824.1"/>
</dbReference>
<feature type="compositionally biased region" description="Low complexity" evidence="1">
    <location>
        <begin position="128"/>
        <end position="138"/>
    </location>
</feature>
<feature type="region of interest" description="Disordered" evidence="1">
    <location>
        <begin position="1"/>
        <end position="41"/>
    </location>
</feature>
<organism evidence="2 3">
    <name type="scientific">Dermatophagoides pteronyssinus</name>
    <name type="common">European house dust mite</name>
    <dbReference type="NCBI Taxonomy" id="6956"/>
    <lineage>
        <taxon>Eukaryota</taxon>
        <taxon>Metazoa</taxon>
        <taxon>Ecdysozoa</taxon>
        <taxon>Arthropoda</taxon>
        <taxon>Chelicerata</taxon>
        <taxon>Arachnida</taxon>
        <taxon>Acari</taxon>
        <taxon>Acariformes</taxon>
        <taxon>Sarcoptiformes</taxon>
        <taxon>Astigmata</taxon>
        <taxon>Psoroptidia</taxon>
        <taxon>Analgoidea</taxon>
        <taxon>Pyroglyphidae</taxon>
        <taxon>Dermatophagoidinae</taxon>
        <taxon>Dermatophagoides</taxon>
    </lineage>
</organism>
<evidence type="ECO:0000313" key="2">
    <source>
        <dbReference type="Proteomes" id="UP000515146"/>
    </source>
</evidence>
<feature type="region of interest" description="Disordered" evidence="1">
    <location>
        <begin position="128"/>
        <end position="171"/>
    </location>
</feature>
<gene>
    <name evidence="3" type="primary">LOC113799223</name>
</gene>
<sequence length="171" mass="19093">MTSSISSIRKESPIESMTLDVDSFDDDHHGPSLADDESSLSPTTNLFSRKITSTVTTDVVQQQSKSIDGSQSIQSMSLAAAAQSYLLWSQINNGSSIIPHTSLLTPPPPTTNESLKLQLQMMFQAALQKQQQQQQQPHHQLERSSTIKHQQQQQSSSTNQSSIRNRLWRPY</sequence>